<accession>A0A1E1ISR7</accession>
<organism evidence="2">
    <name type="scientific">Leishmania guyanensis</name>
    <dbReference type="NCBI Taxonomy" id="5670"/>
    <lineage>
        <taxon>Eukaryota</taxon>
        <taxon>Discoba</taxon>
        <taxon>Euglenozoa</taxon>
        <taxon>Kinetoplastea</taxon>
        <taxon>Metakinetoplastina</taxon>
        <taxon>Trypanosomatida</taxon>
        <taxon>Trypanosomatidae</taxon>
        <taxon>Leishmaniinae</taxon>
        <taxon>Leishmania</taxon>
        <taxon>Leishmania guyanensis species complex</taxon>
    </lineage>
</organism>
<proteinExistence type="predicted"/>
<feature type="region of interest" description="Disordered" evidence="1">
    <location>
        <begin position="439"/>
        <end position="478"/>
    </location>
</feature>
<reference evidence="2" key="1">
    <citation type="submission" date="2012-08" db="EMBL/GenBank/DDBJ databases">
        <title>Comparative genomics of metastatic and non-metastatic Leishmania guyanensis provides insights into polygenic factors involved in Leishmania RNA virus infection.</title>
        <authorList>
            <person name="Smith D."/>
            <person name="Hertz-Fowler C."/>
            <person name="Martin R."/>
            <person name="Dickens N."/>
            <person name="Fasel N."/>
            <person name="Falquet L."/>
            <person name="Beverley S."/>
            <person name="Zangger H."/>
            <person name="Calderon-Copete S."/>
            <person name="Mottram J."/>
            <person name="Xenarios I."/>
        </authorList>
    </citation>
    <scope>NUCLEOTIDE SEQUENCE</scope>
    <source>
        <strain evidence="2">MHOM/BR/75/M4147/SSU:IR2SAT-LUC</strain>
    </source>
</reference>
<evidence type="ECO:0000313" key="2">
    <source>
        <dbReference type="EMBL" id="CCM14127.1"/>
    </source>
</evidence>
<name>A0A1E1ISR7_LEIGU</name>
<dbReference type="AlphaFoldDB" id="A0A1E1ISR7"/>
<gene>
    <name evidence="2" type="primary">LgM4147LRVhigh.15.00540.00750</name>
    <name evidence="2" type="ORF">BN36_1516360</name>
</gene>
<evidence type="ECO:0000256" key="1">
    <source>
        <dbReference type="SAM" id="MobiDB-lite"/>
    </source>
</evidence>
<protein>
    <submittedName>
        <fullName evidence="2">Uncharacterized protein</fullName>
    </submittedName>
</protein>
<feature type="compositionally biased region" description="Basic and acidic residues" evidence="1">
    <location>
        <begin position="439"/>
        <end position="449"/>
    </location>
</feature>
<dbReference type="EMBL" id="CALQ01000468">
    <property type="protein sequence ID" value="CCM14127.1"/>
    <property type="molecule type" value="Genomic_DNA"/>
</dbReference>
<sequence>MMRHFRVSAATQPQCTARTKMTGFNLFTQSMQKEKKVLKAKSLKGGYGNMRIMATLWGKLPAFRREMYNSQALQRAALMTGDPEKKHNKFNLLMRLFGSNNVLLKAGDESFTALMAKSTMQAMSNKDTRQLQEKLKVKKFSTSAERAHVNVASTFKRFVNPSMLLFNSFTEMQRSVTPTRKSAFTAVAQLRSFSNITISGEKLVMHRYSSLPPELRNLFAPISDIEAPFFELFCASRCAGFNRKRFEIIRLFASFRGIKVDLGSNAVQDQLFRSLVNTDRSRDGIYFRVHRSLERLEMLRSSDCGFFIAKRLLQSIKINRAAYSLDSSLDDVSVATLLAETRSGQSVYDDVLTRAAILRTSEKNKQLSVYNVAQMMQTETLCNKQTRVERVKKVKVTPELSPSKLMLKLKAARAPLKKKLASKTKPQLAQTMPIVTKEVATKAKPEASPKRNAAPPMKRQLVTKRTASVSRAKTKRVPATRRVHVKVGAARKAVAAASKKALKKVATTPQATAATDEDDDLFAEDVMTENEGSDVDPDFVDKFADATVAPVTQPTAPAKQRHKETKRRAVRSHLLAPESMLPAAARSQKVITAHTSTCKKAPRPVSTSHSLPFTPTRRKISFADNIRAQLASFL</sequence>